<reference evidence="2 3" key="1">
    <citation type="submission" date="2022-01" db="EMBL/GenBank/DDBJ databases">
        <authorList>
            <person name="Xiong W."/>
            <person name="Schranz E."/>
        </authorList>
    </citation>
    <scope>NUCLEOTIDE SEQUENCE [LARGE SCALE GENOMIC DNA]</scope>
</reference>
<sequence length="80" mass="9503">MFVQHTEAMLDDIETMVLEPYFMFAFNLLVLLLWTLTLLIEYIDEIFTHYQNKSCFKGHRGREKPATKLDYAGINTKKQK</sequence>
<proteinExistence type="predicted"/>
<accession>A0AAU9N879</accession>
<dbReference type="EMBL" id="CAKMRJ010003334">
    <property type="protein sequence ID" value="CAH1433308.1"/>
    <property type="molecule type" value="Genomic_DNA"/>
</dbReference>
<evidence type="ECO:0000313" key="3">
    <source>
        <dbReference type="Proteomes" id="UP001157418"/>
    </source>
</evidence>
<gene>
    <name evidence="2" type="ORF">LVIROSA_LOCUS19903</name>
</gene>
<keyword evidence="1" id="KW-1133">Transmembrane helix</keyword>
<protein>
    <submittedName>
        <fullName evidence="2">Uncharacterized protein</fullName>
    </submittedName>
</protein>
<dbReference type="Proteomes" id="UP001157418">
    <property type="component" value="Unassembled WGS sequence"/>
</dbReference>
<keyword evidence="1" id="KW-0812">Transmembrane</keyword>
<dbReference type="AlphaFoldDB" id="A0AAU9N879"/>
<keyword evidence="3" id="KW-1185">Reference proteome</keyword>
<organism evidence="2 3">
    <name type="scientific">Lactuca virosa</name>
    <dbReference type="NCBI Taxonomy" id="75947"/>
    <lineage>
        <taxon>Eukaryota</taxon>
        <taxon>Viridiplantae</taxon>
        <taxon>Streptophyta</taxon>
        <taxon>Embryophyta</taxon>
        <taxon>Tracheophyta</taxon>
        <taxon>Spermatophyta</taxon>
        <taxon>Magnoliopsida</taxon>
        <taxon>eudicotyledons</taxon>
        <taxon>Gunneridae</taxon>
        <taxon>Pentapetalae</taxon>
        <taxon>asterids</taxon>
        <taxon>campanulids</taxon>
        <taxon>Asterales</taxon>
        <taxon>Asteraceae</taxon>
        <taxon>Cichorioideae</taxon>
        <taxon>Cichorieae</taxon>
        <taxon>Lactucinae</taxon>
        <taxon>Lactuca</taxon>
    </lineage>
</organism>
<name>A0AAU9N879_9ASTR</name>
<evidence type="ECO:0000313" key="2">
    <source>
        <dbReference type="EMBL" id="CAH1433308.1"/>
    </source>
</evidence>
<keyword evidence="1" id="KW-0472">Membrane</keyword>
<comment type="caution">
    <text evidence="2">The sequence shown here is derived from an EMBL/GenBank/DDBJ whole genome shotgun (WGS) entry which is preliminary data.</text>
</comment>
<evidence type="ECO:0000256" key="1">
    <source>
        <dbReference type="SAM" id="Phobius"/>
    </source>
</evidence>
<feature type="transmembrane region" description="Helical" evidence="1">
    <location>
        <begin position="20"/>
        <end position="43"/>
    </location>
</feature>